<name>A0ABN7WFB2_GIGMA</name>
<dbReference type="EMBL" id="CAJVQB010041805">
    <property type="protein sequence ID" value="CAG8829874.1"/>
    <property type="molecule type" value="Genomic_DNA"/>
</dbReference>
<feature type="compositionally biased region" description="Low complexity" evidence="1">
    <location>
        <begin position="16"/>
        <end position="28"/>
    </location>
</feature>
<dbReference type="Proteomes" id="UP000789901">
    <property type="component" value="Unassembled WGS sequence"/>
</dbReference>
<protein>
    <submittedName>
        <fullName evidence="3">27211_t:CDS:1</fullName>
    </submittedName>
</protein>
<feature type="region of interest" description="Disordered" evidence="1">
    <location>
        <begin position="87"/>
        <end position="267"/>
    </location>
</feature>
<reference evidence="3 4" key="1">
    <citation type="submission" date="2021-06" db="EMBL/GenBank/DDBJ databases">
        <authorList>
            <person name="Kallberg Y."/>
            <person name="Tangrot J."/>
            <person name="Rosling A."/>
        </authorList>
    </citation>
    <scope>NUCLEOTIDE SEQUENCE [LARGE SCALE GENOMIC DNA]</scope>
    <source>
        <strain evidence="3 4">120-4 pot B 10/14</strain>
    </source>
</reference>
<feature type="compositionally biased region" description="Low complexity" evidence="1">
    <location>
        <begin position="155"/>
        <end position="171"/>
    </location>
</feature>
<keyword evidence="2" id="KW-0812">Transmembrane</keyword>
<sequence length="558" mass="59164">TALPSSTTDPNKETKLTTTNTFPTSKTPLLPDVAAEKTNNNKATTLPSSTTDPNKETKLTTTNTFPPSKTAATPFLPDVAAEKTTTTNTKLNEAATSPPSKIKTTSSLTEDAKNEATTLPPSTTNPNKKVKLTTLPPMTTTTPFSPDLAAEKTLNKGSTLNTKTKLTTTTLPSSMINPNKKMKLTESATLSPSMTTTPSSTEDSKKNLYEPTTIPQKNETKTTNSQTPAAKNTDATTVPPSMTTPLTGTNSLHVDGTTKSPTLAPSVTPSFWYETATSTTKAYATGSSTPDFPFPHGSKSTELPISKHEKSDYQTSTKSTPKPKVTHKDKPFIPVITGSLPIAPKATETKKNTAPTNDNLPSVIVPPSSDSSSASSQSNTSLMTLNVRLSWPSVVTDPNYPPILFFMLPENIADAARISPDEIGVSKVTRAPDDSCLVDFIVPTSHANKIKKLLSDSHSNFYTNGTEDEKKINNLVNSEYAIALQANSANSQAADQNFNSSPNSSSSSPIGAIVVVAVCGSTLLYAGLTALVVRAYKRSKNRASATGQDTYGTYSGQV</sequence>
<comment type="caution">
    <text evidence="3">The sequence shown here is derived from an EMBL/GenBank/DDBJ whole genome shotgun (WGS) entry which is preliminary data.</text>
</comment>
<feature type="transmembrane region" description="Helical" evidence="2">
    <location>
        <begin position="510"/>
        <end position="533"/>
    </location>
</feature>
<feature type="compositionally biased region" description="Low complexity" evidence="1">
    <location>
        <begin position="187"/>
        <end position="201"/>
    </location>
</feature>
<keyword evidence="2" id="KW-1133">Transmembrane helix</keyword>
<evidence type="ECO:0000256" key="2">
    <source>
        <dbReference type="SAM" id="Phobius"/>
    </source>
</evidence>
<organism evidence="3 4">
    <name type="scientific">Gigaspora margarita</name>
    <dbReference type="NCBI Taxonomy" id="4874"/>
    <lineage>
        <taxon>Eukaryota</taxon>
        <taxon>Fungi</taxon>
        <taxon>Fungi incertae sedis</taxon>
        <taxon>Mucoromycota</taxon>
        <taxon>Glomeromycotina</taxon>
        <taxon>Glomeromycetes</taxon>
        <taxon>Diversisporales</taxon>
        <taxon>Gigasporaceae</taxon>
        <taxon>Gigaspora</taxon>
    </lineage>
</organism>
<feature type="region of interest" description="Disordered" evidence="1">
    <location>
        <begin position="343"/>
        <end position="378"/>
    </location>
</feature>
<feature type="compositionally biased region" description="Polar residues" evidence="1">
    <location>
        <begin position="59"/>
        <end position="71"/>
    </location>
</feature>
<feature type="compositionally biased region" description="Low complexity" evidence="1">
    <location>
        <begin position="132"/>
        <end position="143"/>
    </location>
</feature>
<evidence type="ECO:0000313" key="3">
    <source>
        <dbReference type="EMBL" id="CAG8829874.1"/>
    </source>
</evidence>
<keyword evidence="2" id="KW-0472">Membrane</keyword>
<keyword evidence="4" id="KW-1185">Reference proteome</keyword>
<accession>A0ABN7WFB2</accession>
<feature type="compositionally biased region" description="Polar residues" evidence="1">
    <location>
        <begin position="213"/>
        <end position="267"/>
    </location>
</feature>
<feature type="region of interest" description="Disordered" evidence="1">
    <location>
        <begin position="283"/>
        <end position="330"/>
    </location>
</feature>
<feature type="compositionally biased region" description="Low complexity" evidence="1">
    <location>
        <begin position="87"/>
        <end position="109"/>
    </location>
</feature>
<evidence type="ECO:0000313" key="4">
    <source>
        <dbReference type="Proteomes" id="UP000789901"/>
    </source>
</evidence>
<proteinExistence type="predicted"/>
<feature type="region of interest" description="Disordered" evidence="1">
    <location>
        <begin position="1"/>
        <end position="75"/>
    </location>
</feature>
<feature type="compositionally biased region" description="Low complexity" evidence="1">
    <location>
        <begin position="368"/>
        <end position="378"/>
    </location>
</feature>
<evidence type="ECO:0000256" key="1">
    <source>
        <dbReference type="SAM" id="MobiDB-lite"/>
    </source>
</evidence>
<feature type="compositionally biased region" description="Polar residues" evidence="1">
    <location>
        <begin position="115"/>
        <end position="127"/>
    </location>
</feature>
<feature type="non-terminal residue" evidence="3">
    <location>
        <position position="1"/>
    </location>
</feature>
<gene>
    <name evidence="3" type="ORF">GMARGA_LOCUS30106</name>
</gene>
<feature type="compositionally biased region" description="Polar residues" evidence="1">
    <location>
        <begin position="37"/>
        <end position="52"/>
    </location>
</feature>